<dbReference type="Proteomes" id="UP001642484">
    <property type="component" value="Unassembled WGS sequence"/>
</dbReference>
<evidence type="ECO:0000313" key="3">
    <source>
        <dbReference type="Proteomes" id="UP001642484"/>
    </source>
</evidence>
<evidence type="ECO:0000313" key="2">
    <source>
        <dbReference type="EMBL" id="CAK9090966.1"/>
    </source>
</evidence>
<feature type="region of interest" description="Disordered" evidence="1">
    <location>
        <begin position="304"/>
        <end position="373"/>
    </location>
</feature>
<accession>A0ABP0QV44</accession>
<sequence>MLSAQEKEEGAEDGKATKKSTKGDLALRDLEENLVQKVQKVLARLTKNSCRPASLQILSGWHSAEEWATKAREICTQGHKARFCASGQQVLEVFGTHLYFLCACHRLASQEEEGSELKPGQGWTLAEKLLAKLLQEWGGKKEFDHWCQAALKAFVARAPQMLLNLPWSKAIKGARKAFARRSQLIFIHTHLLRPLPPETTSKEDVATQTVFADGCAKLCAELMISLEASEDKAASQQKLRKECLHTLKAIHKLRQKSGGLPPEISDAIAEALASFRDSLPQKRGEVYNLCIHLLRLVKAEAIQKNEKSQRPKKEPSLSKGKELAEASKVKGPEKKRRGRGRSASISRSPSLRPQSPSLKPSQPKAKRRKHQKS</sequence>
<keyword evidence="3" id="KW-1185">Reference proteome</keyword>
<feature type="region of interest" description="Disordered" evidence="1">
    <location>
        <begin position="1"/>
        <end position="22"/>
    </location>
</feature>
<comment type="caution">
    <text evidence="2">The sequence shown here is derived from an EMBL/GenBank/DDBJ whole genome shotgun (WGS) entry which is preliminary data.</text>
</comment>
<name>A0ABP0QV44_9DINO</name>
<reference evidence="2 3" key="1">
    <citation type="submission" date="2024-02" db="EMBL/GenBank/DDBJ databases">
        <authorList>
            <person name="Chen Y."/>
            <person name="Shah S."/>
            <person name="Dougan E. K."/>
            <person name="Thang M."/>
            <person name="Chan C."/>
        </authorList>
    </citation>
    <scope>NUCLEOTIDE SEQUENCE [LARGE SCALE GENOMIC DNA]</scope>
</reference>
<feature type="compositionally biased region" description="Basic and acidic residues" evidence="1">
    <location>
        <begin position="304"/>
        <end position="332"/>
    </location>
</feature>
<evidence type="ECO:0000256" key="1">
    <source>
        <dbReference type="SAM" id="MobiDB-lite"/>
    </source>
</evidence>
<protein>
    <submittedName>
        <fullName evidence="2">Uncharacterized protein</fullName>
    </submittedName>
</protein>
<feature type="compositionally biased region" description="Basic residues" evidence="1">
    <location>
        <begin position="364"/>
        <end position="373"/>
    </location>
</feature>
<organism evidence="2 3">
    <name type="scientific">Durusdinium trenchii</name>
    <dbReference type="NCBI Taxonomy" id="1381693"/>
    <lineage>
        <taxon>Eukaryota</taxon>
        <taxon>Sar</taxon>
        <taxon>Alveolata</taxon>
        <taxon>Dinophyceae</taxon>
        <taxon>Suessiales</taxon>
        <taxon>Symbiodiniaceae</taxon>
        <taxon>Durusdinium</taxon>
    </lineage>
</organism>
<dbReference type="EMBL" id="CAXAMN010024917">
    <property type="protein sequence ID" value="CAK9090966.1"/>
    <property type="molecule type" value="Genomic_DNA"/>
</dbReference>
<feature type="compositionally biased region" description="Low complexity" evidence="1">
    <location>
        <begin position="341"/>
        <end position="363"/>
    </location>
</feature>
<gene>
    <name evidence="2" type="ORF">CCMP2556_LOCUS43665</name>
</gene>
<proteinExistence type="predicted"/>